<evidence type="ECO:0000313" key="2">
    <source>
        <dbReference type="EMBL" id="GGF18787.1"/>
    </source>
</evidence>
<sequence length="159" mass="18041">MSDNSIIAKPWSELTTDELYAFLRLRTDVFYVEQKVDESELDDRDQEPTTVHFWLADGSRVIAYLRVIEDDTPEHEDARHLIGRVVVAADHRGRGLAQQLIARVLEQYGQLPMLLHAQSYVAPLYARFGFEPFGDDYDEAGILHTSMYRPGAVSATTGL</sequence>
<dbReference type="InterPro" id="IPR000182">
    <property type="entry name" value="GNAT_dom"/>
</dbReference>
<dbReference type="PROSITE" id="PS51186">
    <property type="entry name" value="GNAT"/>
    <property type="match status" value="1"/>
</dbReference>
<comment type="caution">
    <text evidence="2">The sequence shown here is derived from an EMBL/GenBank/DDBJ whole genome shotgun (WGS) entry which is preliminary data.</text>
</comment>
<dbReference type="Proteomes" id="UP000598775">
    <property type="component" value="Unassembled WGS sequence"/>
</dbReference>
<dbReference type="GO" id="GO:0016747">
    <property type="term" value="F:acyltransferase activity, transferring groups other than amino-acyl groups"/>
    <property type="evidence" value="ECO:0007669"/>
    <property type="project" value="InterPro"/>
</dbReference>
<name>A0A917B417_9MICO</name>
<dbReference type="Gene3D" id="3.40.630.30">
    <property type="match status" value="1"/>
</dbReference>
<accession>A0A917B417</accession>
<keyword evidence="3" id="KW-1185">Reference proteome</keyword>
<dbReference type="InterPro" id="IPR016181">
    <property type="entry name" value="Acyl_CoA_acyltransferase"/>
</dbReference>
<dbReference type="RefSeq" id="WP_229715108.1">
    <property type="nucleotide sequence ID" value="NZ_BMGP01000002.1"/>
</dbReference>
<dbReference type="SUPFAM" id="SSF55729">
    <property type="entry name" value="Acyl-CoA N-acyltransferases (Nat)"/>
    <property type="match status" value="1"/>
</dbReference>
<evidence type="ECO:0000313" key="3">
    <source>
        <dbReference type="Proteomes" id="UP000598775"/>
    </source>
</evidence>
<dbReference type="EMBL" id="BMGP01000002">
    <property type="protein sequence ID" value="GGF18787.1"/>
    <property type="molecule type" value="Genomic_DNA"/>
</dbReference>
<dbReference type="AlphaFoldDB" id="A0A917B417"/>
<protein>
    <submittedName>
        <fullName evidence="2">ElaA protein</fullName>
    </submittedName>
</protein>
<organism evidence="2 3">
    <name type="scientific">Subtercola lobariae</name>
    <dbReference type="NCBI Taxonomy" id="1588641"/>
    <lineage>
        <taxon>Bacteria</taxon>
        <taxon>Bacillati</taxon>
        <taxon>Actinomycetota</taxon>
        <taxon>Actinomycetes</taxon>
        <taxon>Micrococcales</taxon>
        <taxon>Microbacteriaceae</taxon>
        <taxon>Subtercola</taxon>
    </lineage>
</organism>
<reference evidence="2 3" key="1">
    <citation type="journal article" date="2014" name="Int. J. Syst. Evol. Microbiol.">
        <title>Complete genome sequence of Corynebacterium casei LMG S-19264T (=DSM 44701T), isolated from a smear-ripened cheese.</title>
        <authorList>
            <consortium name="US DOE Joint Genome Institute (JGI-PGF)"/>
            <person name="Walter F."/>
            <person name="Albersmeier A."/>
            <person name="Kalinowski J."/>
            <person name="Ruckert C."/>
        </authorList>
    </citation>
    <scope>NUCLEOTIDE SEQUENCE [LARGE SCALE GENOMIC DNA]</scope>
    <source>
        <strain evidence="2 3">CGMCC 1.12976</strain>
    </source>
</reference>
<dbReference type="Pfam" id="PF13673">
    <property type="entry name" value="Acetyltransf_10"/>
    <property type="match status" value="1"/>
</dbReference>
<proteinExistence type="predicted"/>
<feature type="domain" description="N-acetyltransferase" evidence="1">
    <location>
        <begin position="9"/>
        <end position="152"/>
    </location>
</feature>
<gene>
    <name evidence="2" type="primary">elaA</name>
    <name evidence="2" type="ORF">GCM10011399_10500</name>
</gene>
<dbReference type="CDD" id="cd04301">
    <property type="entry name" value="NAT_SF"/>
    <property type="match status" value="1"/>
</dbReference>
<evidence type="ECO:0000259" key="1">
    <source>
        <dbReference type="PROSITE" id="PS51186"/>
    </source>
</evidence>